<evidence type="ECO:0000256" key="2">
    <source>
        <dbReference type="SAM" id="SignalP"/>
    </source>
</evidence>
<evidence type="ECO:0000313" key="4">
    <source>
        <dbReference type="EMBL" id="SEJ67499.1"/>
    </source>
</evidence>
<keyword evidence="6" id="KW-1185">Reference proteome</keyword>
<dbReference type="AlphaFoldDB" id="A0A1A5X718"/>
<reference evidence="3 6" key="2">
    <citation type="submission" date="2018-05" db="EMBL/GenBank/DDBJ databases">
        <title>Genomic Encyclopedia of Type Strains, Phase IV (KMG-V): Genome sequencing to study the core and pangenomes of soil and plant-associated prokaryotes.</title>
        <authorList>
            <person name="Whitman W."/>
        </authorList>
    </citation>
    <scope>NUCLEOTIDE SEQUENCE [LARGE SCALE GENOMIC DNA]</scope>
    <source>
        <strain evidence="3 6">SIr-6563</strain>
    </source>
</reference>
<dbReference type="OrthoDB" id="8684916at2"/>
<evidence type="ECO:0000256" key="1">
    <source>
        <dbReference type="SAM" id="MobiDB-lite"/>
    </source>
</evidence>
<organism evidence="4 5">
    <name type="scientific">Paraburkholderia tropica</name>
    <dbReference type="NCBI Taxonomy" id="92647"/>
    <lineage>
        <taxon>Bacteria</taxon>
        <taxon>Pseudomonadati</taxon>
        <taxon>Pseudomonadota</taxon>
        <taxon>Betaproteobacteria</taxon>
        <taxon>Burkholderiales</taxon>
        <taxon>Burkholderiaceae</taxon>
        <taxon>Paraburkholderia</taxon>
    </lineage>
</organism>
<dbReference type="Proteomes" id="UP000183529">
    <property type="component" value="Unassembled WGS sequence"/>
</dbReference>
<protein>
    <recommendedName>
        <fullName evidence="7">DUF5666 domain-containing protein</fullName>
    </recommendedName>
</protein>
<dbReference type="GeneID" id="61306800"/>
<proteinExistence type="predicted"/>
<name>A0A1A5X718_9BURK</name>
<evidence type="ECO:0000313" key="3">
    <source>
        <dbReference type="EMBL" id="PXX16990.1"/>
    </source>
</evidence>
<dbReference type="Proteomes" id="UP000247515">
    <property type="component" value="Unassembled WGS sequence"/>
</dbReference>
<evidence type="ECO:0008006" key="7">
    <source>
        <dbReference type="Google" id="ProtNLM"/>
    </source>
</evidence>
<dbReference type="EMBL" id="QJJV01000007">
    <property type="protein sequence ID" value="PXX16990.1"/>
    <property type="molecule type" value="Genomic_DNA"/>
</dbReference>
<gene>
    <name evidence="3" type="ORF">C7400_107199</name>
    <name evidence="4" type="ORF">SAMN05216550_107116</name>
</gene>
<feature type="region of interest" description="Disordered" evidence="1">
    <location>
        <begin position="101"/>
        <end position="128"/>
    </location>
</feature>
<evidence type="ECO:0000313" key="6">
    <source>
        <dbReference type="Proteomes" id="UP000247515"/>
    </source>
</evidence>
<comment type="caution">
    <text evidence="4">The sequence shown here is derived from an EMBL/GenBank/DDBJ whole genome shotgun (WGS) entry which is preliminary data.</text>
</comment>
<dbReference type="EMBL" id="FNZM01000007">
    <property type="protein sequence ID" value="SEJ67499.1"/>
    <property type="molecule type" value="Genomic_DNA"/>
</dbReference>
<dbReference type="RefSeq" id="WP_065062538.1">
    <property type="nucleotide sequence ID" value="NZ_CADFGN010000008.1"/>
</dbReference>
<evidence type="ECO:0000313" key="5">
    <source>
        <dbReference type="Proteomes" id="UP000183529"/>
    </source>
</evidence>
<reference evidence="4 5" key="1">
    <citation type="submission" date="2016-10" db="EMBL/GenBank/DDBJ databases">
        <authorList>
            <person name="Varghese N."/>
            <person name="Submissions S."/>
        </authorList>
    </citation>
    <scope>NUCLEOTIDE SEQUENCE [LARGE SCALE GENOMIC DNA]</scope>
    <source>
        <strain evidence="4 5">LMG 22274</strain>
    </source>
</reference>
<feature type="signal peptide" evidence="2">
    <location>
        <begin position="1"/>
        <end position="23"/>
    </location>
</feature>
<accession>A0A1A5X718</accession>
<feature type="chain" id="PRO_5015053553" description="DUF5666 domain-containing protein" evidence="2">
    <location>
        <begin position="24"/>
        <end position="196"/>
    </location>
</feature>
<sequence length="196" mass="20584">MPKLKLLAAVMVIGLAQLGSAQAQTDAGVVKTPGRAAVAASRTVTAEVLSVDPATRTVRLKREDGKTFEVQVGEEARNFDQLRIGDKVTMTYREGLTVSLKKGGGGATSVEETPSLERAPKGAKPGGTIGRQVRVVADVVAVNHKTRMVTLKGPEGDTVDLKVEDPKELANVKVGDQVEAVYTEALAISVQPANAK</sequence>
<keyword evidence="2" id="KW-0732">Signal</keyword>